<dbReference type="InterPro" id="IPR000182">
    <property type="entry name" value="GNAT_dom"/>
</dbReference>
<reference evidence="4 11" key="3">
    <citation type="submission" date="2020-02" db="EMBL/GenBank/DDBJ databases">
        <title>Whole-genome sequencing and comparative analysis of the genomes of Bacteroides thetaiotaomicron and Escherichia coli isolated from a healthy resident in Vietnam.</title>
        <authorList>
            <person name="Mohsin M."/>
            <person name="Tanaka K."/>
            <person name="Kawahara R."/>
            <person name="Kondo S."/>
            <person name="Noguchi H."/>
            <person name="Motooka D."/>
            <person name="Nakamura S."/>
            <person name="Khong D.T."/>
            <person name="Nguyen T.N."/>
            <person name="Tran H.T."/>
            <person name="Yamamoto Y."/>
        </authorList>
    </citation>
    <scope>NUCLEOTIDE SEQUENCE [LARGE SCALE GENOMIC DNA]</scope>
    <source>
        <strain evidence="4 11">F9-2</strain>
    </source>
</reference>
<dbReference type="PANTHER" id="PTHR43877">
    <property type="entry name" value="AMINOALKYLPHOSPHONATE N-ACETYLTRANSFERASE-RELATED-RELATED"/>
    <property type="match status" value="1"/>
</dbReference>
<dbReference type="EMBL" id="WCSY01000031">
    <property type="protein sequence ID" value="KAB4306243.1"/>
    <property type="molecule type" value="Genomic_DNA"/>
</dbReference>
<evidence type="ECO:0000313" key="4">
    <source>
        <dbReference type="EMBL" id="BCA51670.1"/>
    </source>
</evidence>
<keyword evidence="2" id="KW-0012">Acyltransferase</keyword>
<dbReference type="Proteomes" id="UP000500882">
    <property type="component" value="Chromosome"/>
</dbReference>
<dbReference type="InterPro" id="IPR016181">
    <property type="entry name" value="Acyl_CoA_acyltransferase"/>
</dbReference>
<name>A0A139KBJ0_BACT4</name>
<dbReference type="Proteomes" id="UP000436858">
    <property type="component" value="Unassembled WGS sequence"/>
</dbReference>
<dbReference type="OMA" id="DWHWGIY"/>
<dbReference type="CDD" id="cd04301">
    <property type="entry name" value="NAT_SF"/>
    <property type="match status" value="1"/>
</dbReference>
<dbReference type="RefSeq" id="WP_011108270.1">
    <property type="nucleotide sequence ID" value="NZ_AP022660.1"/>
</dbReference>
<evidence type="ECO:0000256" key="2">
    <source>
        <dbReference type="ARBA" id="ARBA00023315"/>
    </source>
</evidence>
<dbReference type="GeneID" id="60923550"/>
<gene>
    <name evidence="4" type="ORF">BatF92_36120</name>
    <name evidence="7" type="ORF">DW780_23525</name>
    <name evidence="6" type="ORF">GAN91_20840</name>
    <name evidence="5" type="ORF">GAO51_24235</name>
</gene>
<evidence type="ECO:0000313" key="11">
    <source>
        <dbReference type="Proteomes" id="UP000500882"/>
    </source>
</evidence>
<evidence type="ECO:0000256" key="1">
    <source>
        <dbReference type="ARBA" id="ARBA00022679"/>
    </source>
</evidence>
<dbReference type="Pfam" id="PF00583">
    <property type="entry name" value="Acetyltransf_1"/>
    <property type="match status" value="1"/>
</dbReference>
<evidence type="ECO:0000313" key="8">
    <source>
        <dbReference type="Proteomes" id="UP000284785"/>
    </source>
</evidence>
<reference evidence="9 10" key="2">
    <citation type="journal article" date="2019" name="Nat. Med.">
        <title>A library of human gut bacterial isolates paired with longitudinal multiomics data enables mechanistic microbiome research.</title>
        <authorList>
            <person name="Poyet M."/>
            <person name="Groussin M."/>
            <person name="Gibbons S.M."/>
            <person name="Avila-Pacheco J."/>
            <person name="Jiang X."/>
            <person name="Kearney S.M."/>
            <person name="Perrotta A.R."/>
            <person name="Berdy B."/>
            <person name="Zhao S."/>
            <person name="Lieberman T.D."/>
            <person name="Swanson P.K."/>
            <person name="Smith M."/>
            <person name="Roesemann S."/>
            <person name="Alexander J.E."/>
            <person name="Rich S.A."/>
            <person name="Livny J."/>
            <person name="Vlamakis H."/>
            <person name="Clish C."/>
            <person name="Bullock K."/>
            <person name="Deik A."/>
            <person name="Scott J."/>
            <person name="Pierce K.A."/>
            <person name="Xavier R.J."/>
            <person name="Alm E.J."/>
        </authorList>
    </citation>
    <scope>NUCLEOTIDE SEQUENCE [LARGE SCALE GENOMIC DNA]</scope>
    <source>
        <strain evidence="6 9">BIOML-A162</strain>
        <strain evidence="5 10">BIOML-A188</strain>
    </source>
</reference>
<evidence type="ECO:0000313" key="5">
    <source>
        <dbReference type="EMBL" id="KAB4306243.1"/>
    </source>
</evidence>
<dbReference type="PANTHER" id="PTHR43877:SF2">
    <property type="entry name" value="AMINOALKYLPHOSPHONATE N-ACETYLTRANSFERASE-RELATED"/>
    <property type="match status" value="1"/>
</dbReference>
<dbReference type="Proteomes" id="UP000284785">
    <property type="component" value="Unassembled WGS sequence"/>
</dbReference>
<dbReference type="GO" id="GO:0016747">
    <property type="term" value="F:acyltransferase activity, transferring groups other than amino-acyl groups"/>
    <property type="evidence" value="ECO:0007669"/>
    <property type="project" value="InterPro"/>
</dbReference>
<dbReference type="EMBL" id="QSJP01000029">
    <property type="protein sequence ID" value="RHD81796.1"/>
    <property type="molecule type" value="Genomic_DNA"/>
</dbReference>
<dbReference type="InterPro" id="IPR050832">
    <property type="entry name" value="Bact_Acetyltransf"/>
</dbReference>
<keyword evidence="1 5" id="KW-0808">Transferase</keyword>
<dbReference type="SUPFAM" id="SSF55729">
    <property type="entry name" value="Acyl-CoA N-acyltransferases (Nat)"/>
    <property type="match status" value="1"/>
</dbReference>
<protein>
    <submittedName>
        <fullName evidence="4 5">N-acetyltransferase</fullName>
    </submittedName>
</protein>
<dbReference type="SMR" id="A0A139KBJ0"/>
<dbReference type="PROSITE" id="PS51186">
    <property type="entry name" value="GNAT"/>
    <property type="match status" value="1"/>
</dbReference>
<dbReference type="AlphaFoldDB" id="A0A139KBJ0"/>
<feature type="domain" description="N-acetyltransferase" evidence="3">
    <location>
        <begin position="3"/>
        <end position="172"/>
    </location>
</feature>
<evidence type="ECO:0000259" key="3">
    <source>
        <dbReference type="PROSITE" id="PS51186"/>
    </source>
</evidence>
<dbReference type="Proteomes" id="UP000440614">
    <property type="component" value="Unassembled WGS sequence"/>
</dbReference>
<evidence type="ECO:0000313" key="6">
    <source>
        <dbReference type="EMBL" id="KAB4476514.1"/>
    </source>
</evidence>
<evidence type="ECO:0000313" key="9">
    <source>
        <dbReference type="Proteomes" id="UP000436858"/>
    </source>
</evidence>
<evidence type="ECO:0000313" key="7">
    <source>
        <dbReference type="EMBL" id="RHD81796.1"/>
    </source>
</evidence>
<reference evidence="7 8" key="1">
    <citation type="submission" date="2018-08" db="EMBL/GenBank/DDBJ databases">
        <title>A genome reference for cultivated species of the human gut microbiota.</title>
        <authorList>
            <person name="Zou Y."/>
            <person name="Xue W."/>
            <person name="Luo G."/>
        </authorList>
    </citation>
    <scope>NUCLEOTIDE SEQUENCE [LARGE SCALE GENOMIC DNA]</scope>
    <source>
        <strain evidence="7 8">AM30-26</strain>
    </source>
</reference>
<organism evidence="5 10">
    <name type="scientific">Bacteroides thetaiotaomicron</name>
    <dbReference type="NCBI Taxonomy" id="818"/>
    <lineage>
        <taxon>Bacteria</taxon>
        <taxon>Pseudomonadati</taxon>
        <taxon>Bacteroidota</taxon>
        <taxon>Bacteroidia</taxon>
        <taxon>Bacteroidales</taxon>
        <taxon>Bacteroidaceae</taxon>
        <taxon>Bacteroides</taxon>
    </lineage>
</organism>
<accession>A0A139KBJ0</accession>
<dbReference type="Gene3D" id="3.40.630.30">
    <property type="match status" value="1"/>
</dbReference>
<dbReference type="DNASU" id="1074804"/>
<sequence length="175" mass="19947">MNFIIEPGSLADIDELERLYDELNDHLSATINYPGWIKGIYPVRENAAAGVDDNSLFVARCDGRIAGSVILDHQPEKAYENIVWKIDADYSYIFVVRTFVVHPSFLQMGVGHALMDFSLELALKSEMKSIRLDVYEKNLPAISLYEKCGFEYIDTVDLGLGHYGLDWFKLYEKVI</sequence>
<dbReference type="EMBL" id="WCRY01000024">
    <property type="protein sequence ID" value="KAB4476514.1"/>
    <property type="molecule type" value="Genomic_DNA"/>
</dbReference>
<evidence type="ECO:0000313" key="10">
    <source>
        <dbReference type="Proteomes" id="UP000440614"/>
    </source>
</evidence>
<proteinExistence type="predicted"/>
<dbReference type="EMBL" id="AP022660">
    <property type="protein sequence ID" value="BCA51670.1"/>
    <property type="molecule type" value="Genomic_DNA"/>
</dbReference>